<dbReference type="Gene3D" id="2.70.150.10">
    <property type="entry name" value="Calcium-transporting ATPase, cytoplasmic transduction domain A"/>
    <property type="match status" value="1"/>
</dbReference>
<dbReference type="SUPFAM" id="SSF81665">
    <property type="entry name" value="Calcium ATPase, transmembrane domain M"/>
    <property type="match status" value="1"/>
</dbReference>
<dbReference type="SFLD" id="SFLDS00003">
    <property type="entry name" value="Haloacid_Dehalogenase"/>
    <property type="match status" value="1"/>
</dbReference>
<dbReference type="Pfam" id="PF00122">
    <property type="entry name" value="E1-E2_ATPase"/>
    <property type="match status" value="1"/>
</dbReference>
<dbReference type="FunFam" id="3.40.1110.10:FF:000043">
    <property type="entry name" value="Putative cadmium/zinc-transporting ATPase 3"/>
    <property type="match status" value="1"/>
</dbReference>
<keyword evidence="6 10" id="KW-0067">ATP-binding</keyword>
<dbReference type="InterPro" id="IPR036412">
    <property type="entry name" value="HAD-like_sf"/>
</dbReference>
<dbReference type="InterPro" id="IPR027256">
    <property type="entry name" value="P-typ_ATPase_IB"/>
</dbReference>
<dbReference type="Gene3D" id="3.40.1110.10">
    <property type="entry name" value="Calcium-transporting ATPase, cytoplasmic domain N"/>
    <property type="match status" value="1"/>
</dbReference>
<evidence type="ECO:0000256" key="2">
    <source>
        <dbReference type="ARBA" id="ARBA00006024"/>
    </source>
</evidence>
<sequence length="986" mass="107256">MEDKKYQKSYFDVLAICCSSEVPLIVNMLSSLDGVQDVKVIVPSRTVIVIHDNLLISDIQIVKVLNQARLEANIRVYGQEKHGKKWPMPYTIVCGILVAVSTFKFIYHPLEWIALGAIVIGIPPILFRSFVAVRNCTFDVNILGLIAVGSCCGLRDFWEGGTIVFLYTIAEWLQSRASHKANVEMSSLMSTPQKAVLAETGETIAAKDIVIDTILAVKAGEVIPIDGVVVEGNCEVDEKTLTGESLPVPKQVQSIVWAGTINLNGYISVKTTALAEDCVVAKMAKLVEEAHNSKSKTQRLVDKFAKYYTPALLLAAIGLIAVPAALGKHNLKHWARLALVVLVSACPCALILSTPVATFCAFTKAAKSGILIKGGDYLEVLADIKVMAFDKTGTLTRGEFSVSDFRSIQPDVDLNTLLYWVSSIESKASHPMAVALVDYGWSKSLEPKPENVKEFQDFPGEGIYGEIDGKCIYVGNKKIARRAGCETVPSQGDDRKGETFGYIFSGEDLLGVFSMADTCRSGVQEAITELKSLGIKTAMLTGDSYTAAMQVQAKLGHALDEVHAELLPEEKVKIIKDLKKEGPTAMIGDGVNDAPALATANIGISMGIAGSAMAIETGQITLMSNDIRKVPQAIRLGRRTRWKIRQNVALSFVTKAAVLTSAFCGYPFLWLAVFADVGTCLLVIINSMLILQGTTTHRVKCHKFACAPDNTGHGLQSGCGHDKHGCGSKDTHNLHSSVSHIHKRSCSHGDPPSVCGHKKDHQTYTPRSPCQIASPVSLAKCNGHRGCSTDSHETPSHVIQINKVDSKVDTCKNHSNGEHNVCTKQVDTPYHCSRISQHTKNACQGHSCSVSSEMNNLDEDQSLKQVCEGHTDHLHEDLNKKHHHRHHHHQLPCQALNHNIKTTTLNGAGCLHNRDRHVDCQAEASVFNEPNNCIMGMCCEELNKVMHTCASLEKRGSSDCCSKSFRRECGGMHGTATGVLTEIITE</sequence>
<keyword evidence="9 10" id="KW-0472">Membrane</keyword>
<dbReference type="SFLD" id="SFLDG00002">
    <property type="entry name" value="C1.7:_P-type_atpase_like"/>
    <property type="match status" value="1"/>
</dbReference>
<dbReference type="FunFam" id="2.70.150.10:FF:000002">
    <property type="entry name" value="Copper-transporting ATPase 1, putative"/>
    <property type="match status" value="1"/>
</dbReference>
<dbReference type="PANTHER" id="PTHR48085">
    <property type="entry name" value="CADMIUM/ZINC-TRANSPORTING ATPASE HMA2-RELATED"/>
    <property type="match status" value="1"/>
</dbReference>
<dbReference type="GO" id="GO:0046872">
    <property type="term" value="F:metal ion binding"/>
    <property type="evidence" value="ECO:0007669"/>
    <property type="project" value="UniProtKB-KW"/>
</dbReference>
<evidence type="ECO:0000256" key="1">
    <source>
        <dbReference type="ARBA" id="ARBA00004141"/>
    </source>
</evidence>
<dbReference type="InterPro" id="IPR008250">
    <property type="entry name" value="ATPase_P-typ_transduc_dom_A_sf"/>
</dbReference>
<dbReference type="GO" id="GO:0005524">
    <property type="term" value="F:ATP binding"/>
    <property type="evidence" value="ECO:0007669"/>
    <property type="project" value="UniProtKB-UniRule"/>
</dbReference>
<dbReference type="InterPro" id="IPR006121">
    <property type="entry name" value="HMA_dom"/>
</dbReference>
<evidence type="ECO:0000256" key="3">
    <source>
        <dbReference type="ARBA" id="ARBA00022692"/>
    </source>
</evidence>
<dbReference type="Proteomes" id="UP000554482">
    <property type="component" value="Unassembled WGS sequence"/>
</dbReference>
<dbReference type="PROSITE" id="PS00154">
    <property type="entry name" value="ATPASE_E1_E2"/>
    <property type="match status" value="1"/>
</dbReference>
<dbReference type="InterPro" id="IPR023298">
    <property type="entry name" value="ATPase_P-typ_TM_dom_sf"/>
</dbReference>
<evidence type="ECO:0000256" key="9">
    <source>
        <dbReference type="ARBA" id="ARBA00023136"/>
    </source>
</evidence>
<evidence type="ECO:0000256" key="7">
    <source>
        <dbReference type="ARBA" id="ARBA00022967"/>
    </source>
</evidence>
<dbReference type="GO" id="GO:0016020">
    <property type="term" value="C:membrane"/>
    <property type="evidence" value="ECO:0007669"/>
    <property type="project" value="UniProtKB-SubCell"/>
</dbReference>
<organism evidence="12 13">
    <name type="scientific">Thalictrum thalictroides</name>
    <name type="common">Rue-anemone</name>
    <name type="synonym">Anemone thalictroides</name>
    <dbReference type="NCBI Taxonomy" id="46969"/>
    <lineage>
        <taxon>Eukaryota</taxon>
        <taxon>Viridiplantae</taxon>
        <taxon>Streptophyta</taxon>
        <taxon>Embryophyta</taxon>
        <taxon>Tracheophyta</taxon>
        <taxon>Spermatophyta</taxon>
        <taxon>Magnoliopsida</taxon>
        <taxon>Ranunculales</taxon>
        <taxon>Ranunculaceae</taxon>
        <taxon>Thalictroideae</taxon>
        <taxon>Thalictrum</taxon>
    </lineage>
</organism>
<dbReference type="CDD" id="cd02079">
    <property type="entry name" value="P-type_ATPase_HM"/>
    <property type="match status" value="1"/>
</dbReference>
<dbReference type="InterPro" id="IPR051014">
    <property type="entry name" value="Cation_Transport_ATPase_IB"/>
</dbReference>
<dbReference type="SUPFAM" id="SSF55008">
    <property type="entry name" value="HMA, heavy metal-associated domain"/>
    <property type="match status" value="1"/>
</dbReference>
<keyword evidence="13" id="KW-1185">Reference proteome</keyword>
<gene>
    <name evidence="12" type="ORF">FRX31_020024</name>
</gene>
<dbReference type="SFLD" id="SFLDF00027">
    <property type="entry name" value="p-type_atpase"/>
    <property type="match status" value="1"/>
</dbReference>
<protein>
    <submittedName>
        <fullName evidence="12">Cadmium/zinc-transporting ATPase HMA2</fullName>
    </submittedName>
</protein>
<dbReference type="FunFam" id="3.30.70.100:FF:000022">
    <property type="entry name" value="Putative cadmium/zinc-transporting ATPase 3"/>
    <property type="match status" value="1"/>
</dbReference>
<dbReference type="GO" id="GO:0019829">
    <property type="term" value="F:ATPase-coupled monoatomic cation transmembrane transporter activity"/>
    <property type="evidence" value="ECO:0007669"/>
    <property type="project" value="InterPro"/>
</dbReference>
<dbReference type="Gene3D" id="3.30.70.100">
    <property type="match status" value="1"/>
</dbReference>
<evidence type="ECO:0000256" key="10">
    <source>
        <dbReference type="RuleBase" id="RU362081"/>
    </source>
</evidence>
<comment type="subcellular location">
    <subcellularLocation>
        <location evidence="1">Membrane</location>
        <topology evidence="1">Multi-pass membrane protein</topology>
    </subcellularLocation>
</comment>
<name>A0A7J6W1K9_THATH</name>
<proteinExistence type="inferred from homology"/>
<dbReference type="Gene3D" id="3.40.50.1000">
    <property type="entry name" value="HAD superfamily/HAD-like"/>
    <property type="match status" value="1"/>
</dbReference>
<dbReference type="InterPro" id="IPR044492">
    <property type="entry name" value="P_typ_ATPase_HD_dom"/>
</dbReference>
<dbReference type="PROSITE" id="PS50846">
    <property type="entry name" value="HMA_2"/>
    <property type="match status" value="1"/>
</dbReference>
<dbReference type="InterPro" id="IPR018303">
    <property type="entry name" value="ATPase_P-typ_P_site"/>
</dbReference>
<keyword evidence="5 10" id="KW-0547">Nucleotide-binding</keyword>
<feature type="transmembrane region" description="Helical" evidence="10">
    <location>
        <begin position="88"/>
        <end position="106"/>
    </location>
</feature>
<dbReference type="EMBL" id="JABWDY010024269">
    <property type="protein sequence ID" value="KAF5190390.1"/>
    <property type="molecule type" value="Genomic_DNA"/>
</dbReference>
<feature type="transmembrane region" description="Helical" evidence="10">
    <location>
        <begin position="644"/>
        <end position="663"/>
    </location>
</feature>
<dbReference type="SUPFAM" id="SSF56784">
    <property type="entry name" value="HAD-like"/>
    <property type="match status" value="1"/>
</dbReference>
<dbReference type="InterPro" id="IPR059000">
    <property type="entry name" value="ATPase_P-type_domA"/>
</dbReference>
<feature type="transmembrane region" description="Helical" evidence="10">
    <location>
        <begin position="307"/>
        <end position="326"/>
    </location>
</feature>
<dbReference type="PRINTS" id="PR00119">
    <property type="entry name" value="CATATPASE"/>
</dbReference>
<dbReference type="GO" id="GO:0016887">
    <property type="term" value="F:ATP hydrolysis activity"/>
    <property type="evidence" value="ECO:0007669"/>
    <property type="project" value="InterPro"/>
</dbReference>
<evidence type="ECO:0000256" key="6">
    <source>
        <dbReference type="ARBA" id="ARBA00022840"/>
    </source>
</evidence>
<dbReference type="InterPro" id="IPR036163">
    <property type="entry name" value="HMA_dom_sf"/>
</dbReference>
<feature type="transmembrane region" description="Helical" evidence="10">
    <location>
        <begin position="338"/>
        <end position="362"/>
    </location>
</feature>
<evidence type="ECO:0000313" key="13">
    <source>
        <dbReference type="Proteomes" id="UP000554482"/>
    </source>
</evidence>
<dbReference type="AlphaFoldDB" id="A0A7J6W1K9"/>
<keyword evidence="3 10" id="KW-0812">Transmembrane</keyword>
<comment type="similarity">
    <text evidence="2 10">Belongs to the cation transport ATPase (P-type) (TC 3.A.3) family. Type IB subfamily.</text>
</comment>
<dbReference type="SUPFAM" id="SSF81653">
    <property type="entry name" value="Calcium ATPase, transduction domain A"/>
    <property type="match status" value="1"/>
</dbReference>
<keyword evidence="8 10" id="KW-1133">Transmembrane helix</keyword>
<dbReference type="PANTHER" id="PTHR48085:SF5">
    <property type="entry name" value="CADMIUM_ZINC-TRANSPORTING ATPASE HMA4-RELATED"/>
    <property type="match status" value="1"/>
</dbReference>
<dbReference type="InterPro" id="IPR001757">
    <property type="entry name" value="P_typ_ATPase"/>
</dbReference>
<evidence type="ECO:0000256" key="8">
    <source>
        <dbReference type="ARBA" id="ARBA00022989"/>
    </source>
</evidence>
<evidence type="ECO:0000313" key="12">
    <source>
        <dbReference type="EMBL" id="KAF5190390.1"/>
    </source>
</evidence>
<evidence type="ECO:0000256" key="5">
    <source>
        <dbReference type="ARBA" id="ARBA00022741"/>
    </source>
</evidence>
<keyword evidence="7" id="KW-1278">Translocase</keyword>
<feature type="domain" description="HMA" evidence="11">
    <location>
        <begin position="7"/>
        <end position="73"/>
    </location>
</feature>
<comment type="caution">
    <text evidence="12">The sequence shown here is derived from an EMBL/GenBank/DDBJ whole genome shotgun (WGS) entry which is preliminary data.</text>
</comment>
<dbReference type="PROSITE" id="PS01229">
    <property type="entry name" value="COF_2"/>
    <property type="match status" value="1"/>
</dbReference>
<keyword evidence="4 10" id="KW-0479">Metal-binding</keyword>
<reference evidence="12 13" key="1">
    <citation type="submission" date="2020-06" db="EMBL/GenBank/DDBJ databases">
        <title>Transcriptomic and genomic resources for Thalictrum thalictroides and T. hernandezii: Facilitating candidate gene discovery in an emerging model plant lineage.</title>
        <authorList>
            <person name="Arias T."/>
            <person name="Riano-Pachon D.M."/>
            <person name="Di Stilio V.S."/>
        </authorList>
    </citation>
    <scope>NUCLEOTIDE SEQUENCE [LARGE SCALE GENOMIC DNA]</scope>
    <source>
        <strain evidence="13">cv. WT478/WT964</strain>
        <tissue evidence="12">Leaves</tissue>
    </source>
</reference>
<evidence type="ECO:0000256" key="4">
    <source>
        <dbReference type="ARBA" id="ARBA00022723"/>
    </source>
</evidence>
<dbReference type="InterPro" id="IPR023299">
    <property type="entry name" value="ATPase_P-typ_cyto_dom_N"/>
</dbReference>
<dbReference type="NCBIfam" id="TIGR01525">
    <property type="entry name" value="ATPase-IB_hvy"/>
    <property type="match status" value="1"/>
</dbReference>
<dbReference type="Pfam" id="PF00702">
    <property type="entry name" value="Hydrolase"/>
    <property type="match status" value="1"/>
</dbReference>
<evidence type="ECO:0000259" key="11">
    <source>
        <dbReference type="PROSITE" id="PS50846"/>
    </source>
</evidence>
<dbReference type="NCBIfam" id="TIGR01494">
    <property type="entry name" value="ATPase_P-type"/>
    <property type="match status" value="2"/>
</dbReference>
<feature type="transmembrane region" description="Helical" evidence="10">
    <location>
        <begin position="112"/>
        <end position="131"/>
    </location>
</feature>
<dbReference type="OrthoDB" id="432719at2759"/>
<accession>A0A7J6W1K9</accession>
<dbReference type="InterPro" id="IPR023214">
    <property type="entry name" value="HAD_sf"/>
</dbReference>